<dbReference type="EMBL" id="LLYB01000128">
    <property type="protein sequence ID" value="KRR16275.1"/>
    <property type="molecule type" value="Genomic_DNA"/>
</dbReference>
<accession>A0A0R3MFX8</accession>
<name>A0A0R3MFX8_9BRAD</name>
<evidence type="ECO:0000259" key="2">
    <source>
        <dbReference type="Pfam" id="PF00144"/>
    </source>
</evidence>
<evidence type="ECO:0000313" key="3">
    <source>
        <dbReference type="EMBL" id="KRR16275.1"/>
    </source>
</evidence>
<dbReference type="PANTHER" id="PTHR43283">
    <property type="entry name" value="BETA-LACTAMASE-RELATED"/>
    <property type="match status" value="1"/>
</dbReference>
<gene>
    <name evidence="3" type="ORF">CQ14_33140</name>
</gene>
<keyword evidence="1" id="KW-0732">Signal</keyword>
<evidence type="ECO:0000256" key="1">
    <source>
        <dbReference type="SAM" id="SignalP"/>
    </source>
</evidence>
<proteinExistence type="predicted"/>
<dbReference type="InterPro" id="IPR050789">
    <property type="entry name" value="Diverse_Enzym_Activities"/>
</dbReference>
<reference evidence="3 4" key="1">
    <citation type="submission" date="2014-03" db="EMBL/GenBank/DDBJ databases">
        <title>Bradyrhizobium valentinum sp. nov., isolated from effective nodules of Lupinus mariae-josephae, a lupine endemic of basic-lime soils in Eastern Spain.</title>
        <authorList>
            <person name="Duran D."/>
            <person name="Rey L."/>
            <person name="Navarro A."/>
            <person name="Busquets A."/>
            <person name="Imperial J."/>
            <person name="Ruiz-Argueso T."/>
        </authorList>
    </citation>
    <scope>NUCLEOTIDE SEQUENCE [LARGE SCALE GENOMIC DNA]</scope>
    <source>
        <strain evidence="3 4">CCBAU 23086</strain>
    </source>
</reference>
<organism evidence="3 4">
    <name type="scientific">Bradyrhizobium lablabi</name>
    <dbReference type="NCBI Taxonomy" id="722472"/>
    <lineage>
        <taxon>Bacteria</taxon>
        <taxon>Pseudomonadati</taxon>
        <taxon>Pseudomonadota</taxon>
        <taxon>Alphaproteobacteria</taxon>
        <taxon>Hyphomicrobiales</taxon>
        <taxon>Nitrobacteraceae</taxon>
        <taxon>Bradyrhizobium</taxon>
    </lineage>
</organism>
<dbReference type="SUPFAM" id="SSF56601">
    <property type="entry name" value="beta-lactamase/transpeptidase-like"/>
    <property type="match status" value="1"/>
</dbReference>
<comment type="caution">
    <text evidence="3">The sequence shown here is derived from an EMBL/GenBank/DDBJ whole genome shotgun (WGS) entry which is preliminary data.</text>
</comment>
<dbReference type="Pfam" id="PF00144">
    <property type="entry name" value="Beta-lactamase"/>
    <property type="match status" value="1"/>
</dbReference>
<feature type="chain" id="PRO_5006444174" description="Beta-lactamase-related domain-containing protein" evidence="1">
    <location>
        <begin position="23"/>
        <end position="408"/>
    </location>
</feature>
<evidence type="ECO:0000313" key="4">
    <source>
        <dbReference type="Proteomes" id="UP000051660"/>
    </source>
</evidence>
<dbReference type="RefSeq" id="WP_057862849.1">
    <property type="nucleotide sequence ID" value="NZ_LLYB01000128.1"/>
</dbReference>
<dbReference type="Gene3D" id="3.40.710.10">
    <property type="entry name" value="DD-peptidase/beta-lactamase superfamily"/>
    <property type="match status" value="1"/>
</dbReference>
<sequence>MQPGRILLSCAVLVGLGLPAAAAPDEDLLGKAAGYPIGSRANWFYDERVRIGSFSHLDSILPHYTLKKAASPLALRKTSTEPKIEYRFEQQTRTLDDFLNHQRVTGFLLIKDGELLTERYQYDRHADHRLVSHSMAKSIVSIAVGMALAEKKIASLDDTIAKYVPALAGNPYGETTIRNMLRMASGVPFQEVYDGKDDMAKFNRIRLTQDSVAALRAFTTREVEQGSRFHYASNQTVALTLLLRAVTGTSVSEYLTTRLWQPMGAEADATWVRIKDGTETGSGSFNAVLRDYGRLGLLLANDGALGDRQIVPKDYLLDATDWHRQPEAFAPRKATPYFGYGYQFWLFPGEKRRFALLGVYGQSIFVDPELKLVMVITAAARNASVGKEPFARERDALWRGVVAKYGSW</sequence>
<dbReference type="Proteomes" id="UP000051660">
    <property type="component" value="Unassembled WGS sequence"/>
</dbReference>
<feature type="domain" description="Beta-lactamase-related" evidence="2">
    <location>
        <begin position="107"/>
        <end position="381"/>
    </location>
</feature>
<dbReference type="InterPro" id="IPR001466">
    <property type="entry name" value="Beta-lactam-related"/>
</dbReference>
<feature type="signal peptide" evidence="1">
    <location>
        <begin position="1"/>
        <end position="22"/>
    </location>
</feature>
<dbReference type="AlphaFoldDB" id="A0A0R3MFX8"/>
<dbReference type="InterPro" id="IPR012338">
    <property type="entry name" value="Beta-lactam/transpept-like"/>
</dbReference>
<protein>
    <recommendedName>
        <fullName evidence="2">Beta-lactamase-related domain-containing protein</fullName>
    </recommendedName>
</protein>
<dbReference type="PANTHER" id="PTHR43283:SF14">
    <property type="entry name" value="BLL8153 PROTEIN"/>
    <property type="match status" value="1"/>
</dbReference>